<keyword evidence="3" id="KW-1185">Reference proteome</keyword>
<reference evidence="2 3" key="1">
    <citation type="submission" date="2019-12" db="EMBL/GenBank/DDBJ databases">
        <title>Nocardia sp. nov. ET3-3 isolated from soil.</title>
        <authorList>
            <person name="Kanchanasin P."/>
            <person name="Tanasupawat S."/>
            <person name="Yuki M."/>
            <person name="Kudo T."/>
        </authorList>
    </citation>
    <scope>NUCLEOTIDE SEQUENCE [LARGE SCALE GENOMIC DNA]</scope>
    <source>
        <strain evidence="2 3">ET3-3</strain>
    </source>
</reference>
<dbReference type="PROSITE" id="PS51352">
    <property type="entry name" value="THIOREDOXIN_2"/>
    <property type="match status" value="1"/>
</dbReference>
<gene>
    <name evidence="2" type="ORF">GPX89_38505</name>
</gene>
<accession>A0A7K1VAJ1</accession>
<dbReference type="Gene3D" id="3.40.30.10">
    <property type="entry name" value="Glutaredoxin"/>
    <property type="match status" value="1"/>
</dbReference>
<sequence>MLTNGNPAPDLELIDTDGQPWRLSDQPGAHGTLLFFTRSISCAICNHHIRDLVARRAEFDTANIGVVIVAPEDRDAVRAWKTEHGVPFTVATGPTADPHESVGLNRRLFGSWLQSGTVLIDRDGLVRHAHGATMPTNSYDKKGITAAIESMRD</sequence>
<name>A0A7K1VAJ1_9NOCA</name>
<feature type="domain" description="Thioredoxin" evidence="1">
    <location>
        <begin position="2"/>
        <end position="153"/>
    </location>
</feature>
<dbReference type="GO" id="GO:0016491">
    <property type="term" value="F:oxidoreductase activity"/>
    <property type="evidence" value="ECO:0007669"/>
    <property type="project" value="InterPro"/>
</dbReference>
<evidence type="ECO:0000313" key="2">
    <source>
        <dbReference type="EMBL" id="MVU83118.1"/>
    </source>
</evidence>
<comment type="caution">
    <text evidence="2">The sequence shown here is derived from an EMBL/GenBank/DDBJ whole genome shotgun (WGS) entry which is preliminary data.</text>
</comment>
<evidence type="ECO:0000313" key="3">
    <source>
        <dbReference type="Proteomes" id="UP000466794"/>
    </source>
</evidence>
<dbReference type="RefSeq" id="WP_157392710.1">
    <property type="nucleotide sequence ID" value="NZ_WRPP01000012.1"/>
</dbReference>
<dbReference type="Pfam" id="PF00578">
    <property type="entry name" value="AhpC-TSA"/>
    <property type="match status" value="1"/>
</dbReference>
<dbReference type="InterPro" id="IPR000866">
    <property type="entry name" value="AhpC/TSA"/>
</dbReference>
<dbReference type="SUPFAM" id="SSF52833">
    <property type="entry name" value="Thioredoxin-like"/>
    <property type="match status" value="1"/>
</dbReference>
<protein>
    <submittedName>
        <fullName evidence="2">Redoxin domain-containing protein</fullName>
    </submittedName>
</protein>
<dbReference type="InterPro" id="IPR036249">
    <property type="entry name" value="Thioredoxin-like_sf"/>
</dbReference>
<dbReference type="AlphaFoldDB" id="A0A7K1VAJ1"/>
<proteinExistence type="predicted"/>
<evidence type="ECO:0000259" key="1">
    <source>
        <dbReference type="PROSITE" id="PS51352"/>
    </source>
</evidence>
<dbReference type="GO" id="GO:0016209">
    <property type="term" value="F:antioxidant activity"/>
    <property type="evidence" value="ECO:0007669"/>
    <property type="project" value="InterPro"/>
</dbReference>
<dbReference type="Proteomes" id="UP000466794">
    <property type="component" value="Unassembled WGS sequence"/>
</dbReference>
<organism evidence="2 3">
    <name type="scientific">Nocardia terrae</name>
    <dbReference type="NCBI Taxonomy" id="2675851"/>
    <lineage>
        <taxon>Bacteria</taxon>
        <taxon>Bacillati</taxon>
        <taxon>Actinomycetota</taxon>
        <taxon>Actinomycetes</taxon>
        <taxon>Mycobacteriales</taxon>
        <taxon>Nocardiaceae</taxon>
        <taxon>Nocardia</taxon>
    </lineage>
</organism>
<dbReference type="EMBL" id="WRPP01000012">
    <property type="protein sequence ID" value="MVU83118.1"/>
    <property type="molecule type" value="Genomic_DNA"/>
</dbReference>
<dbReference type="InterPro" id="IPR013766">
    <property type="entry name" value="Thioredoxin_domain"/>
</dbReference>